<comment type="caution">
    <text evidence="1">The sequence shown here is derived from an EMBL/GenBank/DDBJ whole genome shotgun (WGS) entry which is preliminary data.</text>
</comment>
<evidence type="ECO:0000313" key="2">
    <source>
        <dbReference type="Proteomes" id="UP000830395"/>
    </source>
</evidence>
<keyword evidence="2" id="KW-1185">Reference proteome</keyword>
<gene>
    <name evidence="1" type="ORF">PDJAM_G00150170</name>
</gene>
<organism evidence="1 2">
    <name type="scientific">Pangasius djambal</name>
    <dbReference type="NCBI Taxonomy" id="1691987"/>
    <lineage>
        <taxon>Eukaryota</taxon>
        <taxon>Metazoa</taxon>
        <taxon>Chordata</taxon>
        <taxon>Craniata</taxon>
        <taxon>Vertebrata</taxon>
        <taxon>Euteleostomi</taxon>
        <taxon>Actinopterygii</taxon>
        <taxon>Neopterygii</taxon>
        <taxon>Teleostei</taxon>
        <taxon>Ostariophysi</taxon>
        <taxon>Siluriformes</taxon>
        <taxon>Pangasiidae</taxon>
        <taxon>Pangasius</taxon>
    </lineage>
</organism>
<reference evidence="1" key="1">
    <citation type="submission" date="2020-02" db="EMBL/GenBank/DDBJ databases">
        <title>Genome sequencing of the panga catfish, Pangasius djambal.</title>
        <authorList>
            <person name="Wen M."/>
            <person name="Zahm M."/>
            <person name="Roques C."/>
            <person name="Cabau C."/>
            <person name="Klopp C."/>
            <person name="Donnadieu C."/>
            <person name="Jouanno E."/>
            <person name="Avarre J.-C."/>
            <person name="Campet M."/>
            <person name="Ha T."/>
            <person name="Dugue R."/>
            <person name="Lampietro C."/>
            <person name="Louis A."/>
            <person name="Herpin A."/>
            <person name="Echchiki A."/>
            <person name="Berthelot C."/>
            <person name="Parey E."/>
            <person name="Roest-Crollius H."/>
            <person name="Braasch I."/>
            <person name="Postlethwait J.H."/>
            <person name="Bobe J."/>
            <person name="Montfort J."/>
            <person name="Bouchez O."/>
            <person name="Begum T."/>
            <person name="Schartl M."/>
            <person name="Gustiano R."/>
            <person name="Guiguen Y."/>
        </authorList>
    </citation>
    <scope>NUCLEOTIDE SEQUENCE</scope>
    <source>
        <strain evidence="1">Pdj_M5554</strain>
    </source>
</reference>
<name>A0ACC5ZHA2_9TELE</name>
<dbReference type="EMBL" id="CM040998">
    <property type="protein sequence ID" value="MCJ8747153.1"/>
    <property type="molecule type" value="Genomic_DNA"/>
</dbReference>
<sequence>MLSVHVSYLASASDVGSEKLFSPTAPKAVTSNESLESKICGSPKISGLQRSQEQSTVVSFAPPTSSPAPTGSPIPAATATPKSPPPVTIKKESTPSSNPDPTPLFIRNQSDLQDHKVTPPSHHSQPIISHHHPPATNHLTYGLHDISNSPSSLPPKHPLPPSPAPPLPLSITALSSPHYPLRSSSHLSPLSRHPAMFAPPAALPPPPALPTNSLVVPGHPAATPYPDTSLLISFNQPIMYCQPHSGILIGTLSHATLLPRPMSPHVENPHSLNWRNRESQELNNRFLVQSSERGRGSAPGATGSPLSQMSLLRAEFHQHQHMHQHQHTHQHTFTPFPAIIGPPTAPPMVRTAARNFDKYAPKLDNPFLRQSSFFSSYPPAMPGMPPLLPHPGPFSSLQGAFQPKASNPIDVAARPGAVPHTLLQKDPRFDKYAPKLDNPFLRQSSFFSSYPPAMPGMPPLLPHPGPFSSLQGAFQPKASNPIDVAARPGAVPHTLLQKDPRTRASPFSAYSNETRRRRQLHKVRRSNPHT</sequence>
<protein>
    <submittedName>
        <fullName evidence="1">Uncharacterized protein</fullName>
    </submittedName>
</protein>
<dbReference type="Proteomes" id="UP000830395">
    <property type="component" value="Chromosome 24"/>
</dbReference>
<evidence type="ECO:0000313" key="1">
    <source>
        <dbReference type="EMBL" id="MCJ8747153.1"/>
    </source>
</evidence>
<proteinExistence type="predicted"/>
<accession>A0ACC5ZHA2</accession>